<dbReference type="NCBIfam" id="TIGR01863">
    <property type="entry name" value="cas_Csd1"/>
    <property type="match status" value="1"/>
</dbReference>
<dbReference type="CDD" id="cd09757">
    <property type="entry name" value="Cas8c_I-C"/>
    <property type="match status" value="1"/>
</dbReference>
<dbReference type="Pfam" id="PF09709">
    <property type="entry name" value="Cas_Csd1"/>
    <property type="match status" value="1"/>
</dbReference>
<keyword evidence="2" id="KW-1185">Reference proteome</keyword>
<name>A0A098QXK3_9SPIO</name>
<dbReference type="STRING" id="1480694.DC28_07650"/>
<dbReference type="InterPro" id="IPR010144">
    <property type="entry name" value="CRISPR-assoc_prot_Csd1-typ"/>
</dbReference>
<organism evidence="1 2">
    <name type="scientific">Spirochaeta lutea</name>
    <dbReference type="NCBI Taxonomy" id="1480694"/>
    <lineage>
        <taxon>Bacteria</taxon>
        <taxon>Pseudomonadati</taxon>
        <taxon>Spirochaetota</taxon>
        <taxon>Spirochaetia</taxon>
        <taxon>Spirochaetales</taxon>
        <taxon>Spirochaetaceae</taxon>
        <taxon>Spirochaeta</taxon>
    </lineage>
</organism>
<dbReference type="EMBL" id="JNUP01000060">
    <property type="protein sequence ID" value="KGE72163.1"/>
    <property type="molecule type" value="Genomic_DNA"/>
</dbReference>
<dbReference type="RefSeq" id="WP_037547374.1">
    <property type="nucleotide sequence ID" value="NZ_JNUP01000060.1"/>
</dbReference>
<dbReference type="Proteomes" id="UP000029692">
    <property type="component" value="Unassembled WGS sequence"/>
</dbReference>
<dbReference type="OrthoDB" id="9778918at2"/>
<evidence type="ECO:0000313" key="1">
    <source>
        <dbReference type="EMBL" id="KGE72163.1"/>
    </source>
</evidence>
<proteinExistence type="predicted"/>
<comment type="caution">
    <text evidence="1">The sequence shown here is derived from an EMBL/GenBank/DDBJ whole genome shotgun (WGS) entry which is preliminary data.</text>
</comment>
<reference evidence="1 2" key="1">
    <citation type="submission" date="2014-05" db="EMBL/GenBank/DDBJ databases">
        <title>De novo Genome Sequence of Spirocheata sp.</title>
        <authorList>
            <person name="Shivani Y."/>
            <person name="Subhash Y."/>
            <person name="Tushar L."/>
            <person name="Sasikala C."/>
            <person name="Ramana C.V."/>
        </authorList>
    </citation>
    <scope>NUCLEOTIDE SEQUENCE [LARGE SCALE GENOMIC DNA]</scope>
    <source>
        <strain evidence="1 2">JC230</strain>
    </source>
</reference>
<gene>
    <name evidence="1" type="ORF">DC28_07650</name>
</gene>
<sequence length="587" mass="66496">MIIQALYEYYQRKASDPNNKIAPEGFEWKPIPFLIVLDSQGNLIRFEDTRQQEGKKKVAKPYLVPQGEKKSMGVKANLLWDSAEYVLGVNPRDRKDIEQRRQAFIEKQHHILDPFSDRPQVKAIFTFLENFEAVAYSQNTADEVWREILETNPNLTFRIQGDSGLTVSDNLRDVLTGLNIASDGDFRTGRCLVSGKQGLISRIHPSIKGVYGAQVAGAALISFQKNSGYDSYGKEQNYNAPVSKSVTFAYTTALNLLLAKGSRNRMQIGDASVVFWAQKRNTIFEQTFKTFFVQTRQESDDPDKDVSKVSNSLYSILTGIPPEECSSGFYILGLSPNAARISVRFWHAGTIQEFADNILQHFTDLELEGGNAEDSKLSLSYLLTSTVLDWKQDSIPPNLAGSTVRAILDNQPYPAPLLQQCIRRIRAEQKIYHIRAAILKAYLNRRNRSIHTNKEKEITVALDKDNTNVGYRLGRLFAALEKIQEDASEGRKLNSTIRERYYSSASSSPVTAFPQLLKLKNHHLAKIDKPAYKIAHEKRLAEIMGELPTSIPAHMNIEDQARFAIGYYHQRQDFFKKSVDKEGEDNE</sequence>
<evidence type="ECO:0000313" key="2">
    <source>
        <dbReference type="Proteomes" id="UP000029692"/>
    </source>
</evidence>
<evidence type="ECO:0008006" key="3">
    <source>
        <dbReference type="Google" id="ProtNLM"/>
    </source>
</evidence>
<dbReference type="eggNOG" id="ENOG502Z7WH">
    <property type="taxonomic scope" value="Bacteria"/>
</dbReference>
<accession>A0A098QXK3</accession>
<dbReference type="AlphaFoldDB" id="A0A098QXK3"/>
<protein>
    <recommendedName>
        <fullName evidence="3">CRISPR-associated protein Csd1</fullName>
    </recommendedName>
</protein>